<feature type="domain" description="PAS" evidence="2">
    <location>
        <begin position="301"/>
        <end position="371"/>
    </location>
</feature>
<keyword evidence="6" id="KW-1185">Reference proteome</keyword>
<dbReference type="InterPro" id="IPR013656">
    <property type="entry name" value="PAS_4"/>
</dbReference>
<dbReference type="InterPro" id="IPR013655">
    <property type="entry name" value="PAS_fold_3"/>
</dbReference>
<dbReference type="InterPro" id="IPR035965">
    <property type="entry name" value="PAS-like_dom_sf"/>
</dbReference>
<evidence type="ECO:0000313" key="6">
    <source>
        <dbReference type="Proteomes" id="UP001597145"/>
    </source>
</evidence>
<reference evidence="6" key="1">
    <citation type="journal article" date="2019" name="Int. J. Syst. Evol. Microbiol.">
        <title>The Global Catalogue of Microorganisms (GCM) 10K type strain sequencing project: providing services to taxonomists for standard genome sequencing and annotation.</title>
        <authorList>
            <consortium name="The Broad Institute Genomics Platform"/>
            <consortium name="The Broad Institute Genome Sequencing Center for Infectious Disease"/>
            <person name="Wu L."/>
            <person name="Ma J."/>
        </authorList>
    </citation>
    <scope>NUCLEOTIDE SEQUENCE [LARGE SCALE GENOMIC DNA]</scope>
    <source>
        <strain evidence="6">JCM 12165</strain>
    </source>
</reference>
<name>A0ABW4FFZ5_9PSEU</name>
<evidence type="ECO:0000256" key="1">
    <source>
        <dbReference type="ARBA" id="ARBA00022801"/>
    </source>
</evidence>
<dbReference type="Pfam" id="PF01590">
    <property type="entry name" value="GAF"/>
    <property type="match status" value="1"/>
</dbReference>
<dbReference type="InterPro" id="IPR036513">
    <property type="entry name" value="STAS_dom_sf"/>
</dbReference>
<organism evidence="5 6">
    <name type="scientific">Pseudonocardia aurantiaca</name>
    <dbReference type="NCBI Taxonomy" id="75290"/>
    <lineage>
        <taxon>Bacteria</taxon>
        <taxon>Bacillati</taxon>
        <taxon>Actinomycetota</taxon>
        <taxon>Actinomycetes</taxon>
        <taxon>Pseudonocardiales</taxon>
        <taxon>Pseudonocardiaceae</taxon>
        <taxon>Pseudonocardia</taxon>
    </lineage>
</organism>
<dbReference type="InterPro" id="IPR052016">
    <property type="entry name" value="Bact_Sigma-Reg"/>
</dbReference>
<dbReference type="InterPro" id="IPR000700">
    <property type="entry name" value="PAS-assoc_C"/>
</dbReference>
<dbReference type="InterPro" id="IPR002645">
    <property type="entry name" value="STAS_dom"/>
</dbReference>
<dbReference type="Pfam" id="PF13581">
    <property type="entry name" value="HATPase_c_2"/>
    <property type="match status" value="1"/>
</dbReference>
<dbReference type="EMBL" id="JBHUCP010000004">
    <property type="protein sequence ID" value="MFD1529157.1"/>
    <property type="molecule type" value="Genomic_DNA"/>
</dbReference>
<evidence type="ECO:0000259" key="4">
    <source>
        <dbReference type="PROSITE" id="PS50801"/>
    </source>
</evidence>
<dbReference type="Pfam" id="PF08448">
    <property type="entry name" value="PAS_4"/>
    <property type="match status" value="1"/>
</dbReference>
<dbReference type="SMART" id="SM00065">
    <property type="entry name" value="GAF"/>
    <property type="match status" value="2"/>
</dbReference>
<dbReference type="InterPro" id="IPR058548">
    <property type="entry name" value="MlaB-like_STAS"/>
</dbReference>
<dbReference type="PROSITE" id="PS50113">
    <property type="entry name" value="PAC"/>
    <property type="match status" value="3"/>
</dbReference>
<evidence type="ECO:0000259" key="2">
    <source>
        <dbReference type="PROSITE" id="PS50112"/>
    </source>
</evidence>
<evidence type="ECO:0000259" key="3">
    <source>
        <dbReference type="PROSITE" id="PS50113"/>
    </source>
</evidence>
<dbReference type="InterPro" id="IPR003594">
    <property type="entry name" value="HATPase_dom"/>
</dbReference>
<dbReference type="PROSITE" id="PS50801">
    <property type="entry name" value="STAS"/>
    <property type="match status" value="1"/>
</dbReference>
<dbReference type="Gene3D" id="3.30.450.40">
    <property type="match status" value="2"/>
</dbReference>
<dbReference type="PANTHER" id="PTHR43156">
    <property type="entry name" value="STAGE II SPORULATION PROTEIN E-RELATED"/>
    <property type="match status" value="1"/>
</dbReference>
<dbReference type="InterPro" id="IPR029016">
    <property type="entry name" value="GAF-like_dom_sf"/>
</dbReference>
<dbReference type="InterPro" id="IPR036457">
    <property type="entry name" value="PPM-type-like_dom_sf"/>
</dbReference>
<evidence type="ECO:0000313" key="5">
    <source>
        <dbReference type="EMBL" id="MFD1529157.1"/>
    </source>
</evidence>
<sequence>MTAARELPFLRTGGATGRIIGALNWSATSAGAVGSWPAALRTATGIMLESRGPALLWWGPDLVVLYNDAAMALLGEEQPARLGLPGAEAFPDLWPTLGPLLRRVLDDGVSAHLPGERLGEVFWAGSCAPVRGEDGKVLGVFTTAEDTTARVVAERRLATLRRLGEVAAARIGRADAAAVAAVDALTHNPDDLPFAALYTHDGRIAASYGLAPGAPALDADGDLGRAARRVVQSGEPELVAAQGPAMVLPVADRGALVLGLPLHRPVDEEYRAFLRLVADELTTAMCGDRPRGSADGGRFEESERYRTLVAQAPVGIWVTDPCGATTFVNDQVAQLWGRTADELAGTAWVDQVHAGDRAATVAAWSAAVRAGVAWEQGYRVVARDGSVRHVRSSARPLRGPDGEVTGFLGTTVDVTDERRAEETRRDVAAEHAARKVSDAAAARLRAMVQGLAAIVWEAEWDSGVRSLRFTFVSDRAEELLGHPARRWRDDPGFWPAIIHPDDREETLAYTSDRTAAGLDHDITYRAVAIDGRVVWLHQVVHVVTRPDGQPVVAQGLTVDVTEQKRAERHAELLAETGRLVGDEGTAEERLAALADLVMHDLGDAAVVSLIGPDGLARRVTVAHDDETVRAALLALAPTRLPPELVSAFAPGLPVLVSVTEELNRAAARDEPDAAARAQLGASNTLVVPLVIGGRVVGLLGFVNFDGARYYQPSELDLAAELGRRASLMLAADRQRARERHLHQVSADLASAAGVAEAARLLVARLGEVFDAGAMSVYLVEPERGIRLVHAVGYSQAALEEFAVVRFDDRIPIAEVVRTGEPEWIGNREDWRQRWPGVLDHGIAAGRHAAAALPLTAAGRVVGALGISFTTDREFPPDERDFVLALVAQAAPAFERAAAADERRLIAETLQTSLLPPTLPGLDRLALASRYLAGARGTQAGGDWYDVLPLDGGRVAIAVGDVVGQGAKAAAIMGQLRSVLSGYLLEGHDPVQAVERLDRFACRVPGAAGSTVACLLLDPETGELTWARAGHPPPLVTGPAGTRLLEGATGTVLAVRGRPPFTSGSARIEPGESIVLYTDGLVERRGELIDDGIERLAAAAARHQALAPPALTDALVSEALATEAHPAPIGEADGPSLPDPADDVAIIVARLVPAPLRLVLPAEAPRLRELRAALLLWTSAAGLNEDDTYDLQLALGEAAANAVEHAYRGGEPGVMAVELSRDPDGTVRARVRDEGSWRPPPDDRGYRGRGLELIRDVSSRMELDRGPTGTEVRFTLTPSPASARSRPPVAVPPAANTALRLLHGPGGRRIEIIGDLDLAGAQAIRDELTVAVRGGPDVTVDLRATTYLASAGIALLVEADRAARADGGRLRLEVSPHDVVRRALALSGVDGALEVDDGPGDGTAGRAGRDRTG</sequence>
<feature type="domain" description="PAC" evidence="3">
    <location>
        <begin position="374"/>
        <end position="426"/>
    </location>
</feature>
<dbReference type="CDD" id="cd16936">
    <property type="entry name" value="HATPase_RsbW-like"/>
    <property type="match status" value="1"/>
</dbReference>
<dbReference type="RefSeq" id="WP_343975174.1">
    <property type="nucleotide sequence ID" value="NZ_BAAAJG010000008.1"/>
</dbReference>
<feature type="domain" description="PAC" evidence="3">
    <location>
        <begin position="107"/>
        <end position="159"/>
    </location>
</feature>
<dbReference type="Pfam" id="PF07228">
    <property type="entry name" value="SpoIIE"/>
    <property type="match status" value="1"/>
</dbReference>
<dbReference type="Pfam" id="PF13185">
    <property type="entry name" value="GAF_2"/>
    <property type="match status" value="1"/>
</dbReference>
<dbReference type="PANTHER" id="PTHR43156:SF2">
    <property type="entry name" value="STAGE II SPORULATION PROTEIN E"/>
    <property type="match status" value="1"/>
</dbReference>
<dbReference type="SMART" id="SM00091">
    <property type="entry name" value="PAS"/>
    <property type="match status" value="2"/>
</dbReference>
<dbReference type="CDD" id="cd00130">
    <property type="entry name" value="PAS"/>
    <property type="match status" value="2"/>
</dbReference>
<dbReference type="CDD" id="cd07043">
    <property type="entry name" value="STAS_anti-anti-sigma_factors"/>
    <property type="match status" value="1"/>
</dbReference>
<dbReference type="Pfam" id="PF13466">
    <property type="entry name" value="STAS_2"/>
    <property type="match status" value="1"/>
</dbReference>
<keyword evidence="1" id="KW-0378">Hydrolase</keyword>
<dbReference type="SMART" id="SM00331">
    <property type="entry name" value="PP2C_SIG"/>
    <property type="match status" value="1"/>
</dbReference>
<dbReference type="PROSITE" id="PS50112">
    <property type="entry name" value="PAS"/>
    <property type="match status" value="1"/>
</dbReference>
<dbReference type="InterPro" id="IPR001610">
    <property type="entry name" value="PAC"/>
</dbReference>
<dbReference type="Gene3D" id="3.30.565.10">
    <property type="entry name" value="Histidine kinase-like ATPase, C-terminal domain"/>
    <property type="match status" value="1"/>
</dbReference>
<dbReference type="Pfam" id="PF08447">
    <property type="entry name" value="PAS_3"/>
    <property type="match status" value="2"/>
</dbReference>
<dbReference type="Gene3D" id="3.30.750.24">
    <property type="entry name" value="STAS domain"/>
    <property type="match status" value="1"/>
</dbReference>
<dbReference type="Proteomes" id="UP001597145">
    <property type="component" value="Unassembled WGS sequence"/>
</dbReference>
<protein>
    <submittedName>
        <fullName evidence="5">SpoIIE family protein phosphatase</fullName>
    </submittedName>
</protein>
<dbReference type="Gene3D" id="3.60.40.10">
    <property type="entry name" value="PPM-type phosphatase domain"/>
    <property type="match status" value="1"/>
</dbReference>
<dbReference type="NCBIfam" id="TIGR00229">
    <property type="entry name" value="sensory_box"/>
    <property type="match status" value="2"/>
</dbReference>
<dbReference type="SUPFAM" id="SSF55785">
    <property type="entry name" value="PYP-like sensor domain (PAS domain)"/>
    <property type="match status" value="3"/>
</dbReference>
<dbReference type="SUPFAM" id="SSF55874">
    <property type="entry name" value="ATPase domain of HSP90 chaperone/DNA topoisomerase II/histidine kinase"/>
    <property type="match status" value="1"/>
</dbReference>
<dbReference type="InterPro" id="IPR000014">
    <property type="entry name" value="PAS"/>
</dbReference>
<dbReference type="Gene3D" id="3.30.450.20">
    <property type="entry name" value="PAS domain"/>
    <property type="match status" value="3"/>
</dbReference>
<proteinExistence type="predicted"/>
<dbReference type="SUPFAM" id="SSF52091">
    <property type="entry name" value="SpoIIaa-like"/>
    <property type="match status" value="1"/>
</dbReference>
<dbReference type="InterPro" id="IPR036890">
    <property type="entry name" value="HATPase_C_sf"/>
</dbReference>
<dbReference type="InterPro" id="IPR003018">
    <property type="entry name" value="GAF"/>
</dbReference>
<dbReference type="SUPFAM" id="SSF55781">
    <property type="entry name" value="GAF domain-like"/>
    <property type="match status" value="2"/>
</dbReference>
<dbReference type="SMART" id="SM00086">
    <property type="entry name" value="PAC"/>
    <property type="match status" value="2"/>
</dbReference>
<dbReference type="SUPFAM" id="SSF81606">
    <property type="entry name" value="PP2C-like"/>
    <property type="match status" value="1"/>
</dbReference>
<accession>A0ABW4FFZ5</accession>
<comment type="caution">
    <text evidence="5">The sequence shown here is derived from an EMBL/GenBank/DDBJ whole genome shotgun (WGS) entry which is preliminary data.</text>
</comment>
<dbReference type="InterPro" id="IPR001932">
    <property type="entry name" value="PPM-type_phosphatase-like_dom"/>
</dbReference>
<feature type="domain" description="PAC" evidence="3">
    <location>
        <begin position="520"/>
        <end position="572"/>
    </location>
</feature>
<feature type="domain" description="STAS" evidence="4">
    <location>
        <begin position="1309"/>
        <end position="1388"/>
    </location>
</feature>
<gene>
    <name evidence="5" type="ORF">ACFSCY_06865</name>
</gene>